<evidence type="ECO:0000313" key="2">
    <source>
        <dbReference type="EMBL" id="KAF5902857.1"/>
    </source>
</evidence>
<keyword evidence="1" id="KW-0732">Signal</keyword>
<feature type="chain" id="PRO_5035162524" evidence="1">
    <location>
        <begin position="21"/>
        <end position="114"/>
    </location>
</feature>
<proteinExistence type="predicted"/>
<reference evidence="2" key="1">
    <citation type="submission" date="2020-07" db="EMBL/GenBank/DDBJ databases">
        <title>Clarias magur genome sequencing, assembly and annotation.</title>
        <authorList>
            <person name="Kushwaha B."/>
            <person name="Kumar R."/>
            <person name="Das P."/>
            <person name="Joshi C.G."/>
            <person name="Kumar D."/>
            <person name="Nagpure N.S."/>
            <person name="Pandey M."/>
            <person name="Agarwal S."/>
            <person name="Srivastava S."/>
            <person name="Singh M."/>
            <person name="Sahoo L."/>
            <person name="Jayasankar P."/>
            <person name="Meher P.K."/>
            <person name="Koringa P.G."/>
            <person name="Iquebal M.A."/>
            <person name="Das S.P."/>
            <person name="Bit A."/>
            <person name="Patnaik S."/>
            <person name="Patel N."/>
            <person name="Shah T.M."/>
            <person name="Hinsu A."/>
            <person name="Jena J.K."/>
        </authorList>
    </citation>
    <scope>NUCLEOTIDE SEQUENCE</scope>
    <source>
        <strain evidence="2">CIFAMagur01</strain>
        <tissue evidence="2">Testis</tissue>
    </source>
</reference>
<organism evidence="2 3">
    <name type="scientific">Clarias magur</name>
    <name type="common">Asian catfish</name>
    <name type="synonym">Macropteronotus magur</name>
    <dbReference type="NCBI Taxonomy" id="1594786"/>
    <lineage>
        <taxon>Eukaryota</taxon>
        <taxon>Metazoa</taxon>
        <taxon>Chordata</taxon>
        <taxon>Craniata</taxon>
        <taxon>Vertebrata</taxon>
        <taxon>Euteleostomi</taxon>
        <taxon>Actinopterygii</taxon>
        <taxon>Neopterygii</taxon>
        <taxon>Teleostei</taxon>
        <taxon>Ostariophysi</taxon>
        <taxon>Siluriformes</taxon>
        <taxon>Clariidae</taxon>
        <taxon>Clarias</taxon>
    </lineage>
</organism>
<name>A0A8J4UR41_CLAMG</name>
<keyword evidence="3" id="KW-1185">Reference proteome</keyword>
<sequence>MENLVKTGFLLFVLISSGSCATPEKKGLSYAMGLKTKSRLSIISLKAGYQSPRPSLLFPELLEHKEVVVNRKEARPPLPTHSVFAVASSVSCKRDECERGVPGRLVEIAAQHLD</sequence>
<dbReference type="AlphaFoldDB" id="A0A8J4UR41"/>
<dbReference type="Proteomes" id="UP000727407">
    <property type="component" value="Unassembled WGS sequence"/>
</dbReference>
<accession>A0A8J4UR41</accession>
<gene>
    <name evidence="2" type="primary">Mtmr12</name>
    <name evidence="2" type="ORF">DAT39_007419</name>
</gene>
<dbReference type="PROSITE" id="PS51257">
    <property type="entry name" value="PROKAR_LIPOPROTEIN"/>
    <property type="match status" value="1"/>
</dbReference>
<feature type="signal peptide" evidence="1">
    <location>
        <begin position="1"/>
        <end position="20"/>
    </location>
</feature>
<evidence type="ECO:0000313" key="3">
    <source>
        <dbReference type="Proteomes" id="UP000727407"/>
    </source>
</evidence>
<dbReference type="EMBL" id="QNUK01000083">
    <property type="protein sequence ID" value="KAF5902857.1"/>
    <property type="molecule type" value="Genomic_DNA"/>
</dbReference>
<evidence type="ECO:0000256" key="1">
    <source>
        <dbReference type="SAM" id="SignalP"/>
    </source>
</evidence>
<comment type="caution">
    <text evidence="2">The sequence shown here is derived from an EMBL/GenBank/DDBJ whole genome shotgun (WGS) entry which is preliminary data.</text>
</comment>
<protein>
    <submittedName>
        <fullName evidence="2">Myotubularin-related protein 12</fullName>
    </submittedName>
</protein>